<dbReference type="AlphaFoldDB" id="A0A9I9DS43"/>
<dbReference type="EnsemblPlants" id="MELO3C022899.2.1">
    <property type="protein sequence ID" value="MELO3C022899.2.1"/>
    <property type="gene ID" value="MELO3C022899.2"/>
</dbReference>
<organism evidence="1">
    <name type="scientific">Cucumis melo</name>
    <name type="common">Muskmelon</name>
    <dbReference type="NCBI Taxonomy" id="3656"/>
    <lineage>
        <taxon>Eukaryota</taxon>
        <taxon>Viridiplantae</taxon>
        <taxon>Streptophyta</taxon>
        <taxon>Embryophyta</taxon>
        <taxon>Tracheophyta</taxon>
        <taxon>Spermatophyta</taxon>
        <taxon>Magnoliopsida</taxon>
        <taxon>eudicotyledons</taxon>
        <taxon>Gunneridae</taxon>
        <taxon>Pentapetalae</taxon>
        <taxon>rosids</taxon>
        <taxon>fabids</taxon>
        <taxon>Cucurbitales</taxon>
        <taxon>Cucurbitaceae</taxon>
        <taxon>Benincaseae</taxon>
        <taxon>Cucumis</taxon>
    </lineage>
</organism>
<reference evidence="1" key="1">
    <citation type="submission" date="2023-03" db="UniProtKB">
        <authorList>
            <consortium name="EnsemblPlants"/>
        </authorList>
    </citation>
    <scope>IDENTIFICATION</scope>
</reference>
<evidence type="ECO:0000313" key="1">
    <source>
        <dbReference type="EnsemblPlants" id="MELO3C022899.2.1"/>
    </source>
</evidence>
<accession>A0A9I9DS43</accession>
<sequence length="58" mass="6790">MRESARTRNDVQCNIKRPWRATCEACEAKTWLSILMAYKHARTTCHRCRTPSGTTLYD</sequence>
<proteinExistence type="predicted"/>
<name>A0A9I9DS43_CUCME</name>
<dbReference type="Gramene" id="MELO3C022899.2.1">
    <property type="protein sequence ID" value="MELO3C022899.2.1"/>
    <property type="gene ID" value="MELO3C022899.2"/>
</dbReference>
<protein>
    <submittedName>
        <fullName evidence="1">Uncharacterized protein</fullName>
    </submittedName>
</protein>